<dbReference type="PROSITE" id="PS51462">
    <property type="entry name" value="NUDIX"/>
    <property type="match status" value="1"/>
</dbReference>
<protein>
    <submittedName>
        <fullName evidence="3">ADP-ribose pyrophosphatase YjhB (NUDIX family)</fullName>
    </submittedName>
</protein>
<dbReference type="Gene3D" id="3.90.79.10">
    <property type="entry name" value="Nucleoside Triphosphate Pyrophosphohydrolase"/>
    <property type="match status" value="1"/>
</dbReference>
<keyword evidence="4" id="KW-1185">Reference proteome</keyword>
<dbReference type="PANTHER" id="PTHR43736:SF1">
    <property type="entry name" value="DIHYDRONEOPTERIN TRIPHOSPHATE DIPHOSPHATASE"/>
    <property type="match status" value="1"/>
</dbReference>
<dbReference type="Proteomes" id="UP001314796">
    <property type="component" value="Unassembled WGS sequence"/>
</dbReference>
<sequence length="158" mass="18163">MREHNFIGVGGLLYHQSKYLLVRHSYGEYNEQWIIPGGFVKDGEHPSAAVEREVFEETSIKAKSKELVAVRTRQRSEKCLDCYLVFTMDYLKGEAISDGKENSAAGFFNYEEVLNLKNVIPLSKIIIEKHHNGALRSLELVKDIDPYTPDNQFLHLYI</sequence>
<accession>A0ABS2NPM5</accession>
<feature type="domain" description="Nudix hydrolase" evidence="2">
    <location>
        <begin position="4"/>
        <end position="132"/>
    </location>
</feature>
<evidence type="ECO:0000256" key="1">
    <source>
        <dbReference type="ARBA" id="ARBA00005582"/>
    </source>
</evidence>
<name>A0ABS2NPM5_9FIRM</name>
<dbReference type="EMBL" id="JAFBEE010000007">
    <property type="protein sequence ID" value="MBM7614887.1"/>
    <property type="molecule type" value="Genomic_DNA"/>
</dbReference>
<gene>
    <name evidence="3" type="ORF">JOC73_001406</name>
</gene>
<dbReference type="InterPro" id="IPR015797">
    <property type="entry name" value="NUDIX_hydrolase-like_dom_sf"/>
</dbReference>
<evidence type="ECO:0000313" key="4">
    <source>
        <dbReference type="Proteomes" id="UP001314796"/>
    </source>
</evidence>
<dbReference type="PANTHER" id="PTHR43736">
    <property type="entry name" value="ADP-RIBOSE PYROPHOSPHATASE"/>
    <property type="match status" value="1"/>
</dbReference>
<dbReference type="SUPFAM" id="SSF55811">
    <property type="entry name" value="Nudix"/>
    <property type="match status" value="1"/>
</dbReference>
<evidence type="ECO:0000259" key="2">
    <source>
        <dbReference type="PROSITE" id="PS51462"/>
    </source>
</evidence>
<comment type="caution">
    <text evidence="3">The sequence shown here is derived from an EMBL/GenBank/DDBJ whole genome shotgun (WGS) entry which is preliminary data.</text>
</comment>
<reference evidence="3 4" key="1">
    <citation type="submission" date="2021-01" db="EMBL/GenBank/DDBJ databases">
        <title>Genomic Encyclopedia of Type Strains, Phase IV (KMG-IV): sequencing the most valuable type-strain genomes for metagenomic binning, comparative biology and taxonomic classification.</title>
        <authorList>
            <person name="Goeker M."/>
        </authorList>
    </citation>
    <scope>NUCLEOTIDE SEQUENCE [LARGE SCALE GENOMIC DNA]</scope>
    <source>
        <strain evidence="3 4">DSM 25890</strain>
    </source>
</reference>
<evidence type="ECO:0000313" key="3">
    <source>
        <dbReference type="EMBL" id="MBM7614887.1"/>
    </source>
</evidence>
<organism evidence="3 4">
    <name type="scientific">Alkaliphilus hydrothermalis</name>
    <dbReference type="NCBI Taxonomy" id="1482730"/>
    <lineage>
        <taxon>Bacteria</taxon>
        <taxon>Bacillati</taxon>
        <taxon>Bacillota</taxon>
        <taxon>Clostridia</taxon>
        <taxon>Peptostreptococcales</taxon>
        <taxon>Natronincolaceae</taxon>
        <taxon>Alkaliphilus</taxon>
    </lineage>
</organism>
<dbReference type="RefSeq" id="WP_204401527.1">
    <property type="nucleotide sequence ID" value="NZ_JAFBEE010000007.1"/>
</dbReference>
<dbReference type="Pfam" id="PF00293">
    <property type="entry name" value="NUDIX"/>
    <property type="match status" value="1"/>
</dbReference>
<proteinExistence type="inferred from homology"/>
<dbReference type="InterPro" id="IPR000086">
    <property type="entry name" value="NUDIX_hydrolase_dom"/>
</dbReference>
<comment type="similarity">
    <text evidence="1">Belongs to the Nudix hydrolase family.</text>
</comment>